<organism evidence="2 3">
    <name type="scientific">Nonomuraea helvata</name>
    <dbReference type="NCBI Taxonomy" id="37484"/>
    <lineage>
        <taxon>Bacteria</taxon>
        <taxon>Bacillati</taxon>
        <taxon>Actinomycetota</taxon>
        <taxon>Actinomycetes</taxon>
        <taxon>Streptosporangiales</taxon>
        <taxon>Streptosporangiaceae</taxon>
        <taxon>Nonomuraea</taxon>
    </lineage>
</organism>
<feature type="region of interest" description="Disordered" evidence="1">
    <location>
        <begin position="108"/>
        <end position="143"/>
    </location>
</feature>
<comment type="caution">
    <text evidence="2">The sequence shown here is derived from an EMBL/GenBank/DDBJ whole genome shotgun (WGS) entry which is preliminary data.</text>
</comment>
<evidence type="ECO:0000313" key="2">
    <source>
        <dbReference type="EMBL" id="MFB9628513.1"/>
    </source>
</evidence>
<dbReference type="RefSeq" id="WP_344988482.1">
    <property type="nucleotide sequence ID" value="NZ_BAAAXV010000002.1"/>
</dbReference>
<dbReference type="Pfam" id="PF13738">
    <property type="entry name" value="Pyr_redox_3"/>
    <property type="match status" value="1"/>
</dbReference>
<protein>
    <submittedName>
        <fullName evidence="2">NAD(P)-binding domain-containing protein</fullName>
    </submittedName>
</protein>
<evidence type="ECO:0000256" key="1">
    <source>
        <dbReference type="SAM" id="MobiDB-lite"/>
    </source>
</evidence>
<name>A0ABV5SA11_9ACTN</name>
<evidence type="ECO:0000313" key="3">
    <source>
        <dbReference type="Proteomes" id="UP001589532"/>
    </source>
</evidence>
<dbReference type="InterPro" id="IPR036188">
    <property type="entry name" value="FAD/NAD-bd_sf"/>
</dbReference>
<dbReference type="Gene3D" id="3.50.50.60">
    <property type="entry name" value="FAD/NAD(P)-binding domain"/>
    <property type="match status" value="1"/>
</dbReference>
<gene>
    <name evidence="2" type="ORF">ACFFSA_36000</name>
</gene>
<sequence>MAHRKQHSRKCDHFIEGFAALSRTPVRTGTNVTSVRAAGGGYRVTTSRGEIACRAVVIAGGACNRPVVPPSSDAVPPSVEQLTLCDYREPGRLPDGGVLVVGASATGGHRHLDRPARADPLEGRLPAQENRVSPRAGGQRRRKCDVGVLGACSRAPTPHTP</sequence>
<keyword evidence="3" id="KW-1185">Reference proteome</keyword>
<accession>A0ABV5SA11</accession>
<dbReference type="SUPFAM" id="SSF51905">
    <property type="entry name" value="FAD/NAD(P)-binding domain"/>
    <property type="match status" value="1"/>
</dbReference>
<proteinExistence type="predicted"/>
<reference evidence="2 3" key="1">
    <citation type="submission" date="2024-09" db="EMBL/GenBank/DDBJ databases">
        <authorList>
            <person name="Sun Q."/>
            <person name="Mori K."/>
        </authorList>
    </citation>
    <scope>NUCLEOTIDE SEQUENCE [LARGE SCALE GENOMIC DNA]</scope>
    <source>
        <strain evidence="2 3">JCM 3143</strain>
    </source>
</reference>
<dbReference type="Proteomes" id="UP001589532">
    <property type="component" value="Unassembled WGS sequence"/>
</dbReference>
<dbReference type="EMBL" id="JBHMBW010000047">
    <property type="protein sequence ID" value="MFB9628513.1"/>
    <property type="molecule type" value="Genomic_DNA"/>
</dbReference>
<feature type="compositionally biased region" description="Basic and acidic residues" evidence="1">
    <location>
        <begin position="113"/>
        <end position="122"/>
    </location>
</feature>